<evidence type="ECO:0008006" key="5">
    <source>
        <dbReference type="Google" id="ProtNLM"/>
    </source>
</evidence>
<sequence>MIVKVKTILLAALVAASFFPTMASAQSPKPAPKPGTSRPAQAPRPAEIDKNGVLILVRSTLLALDQANKTGNYTVLRDLGAPGFQTNTAARLAEIFAYQRNQNLDLSGVAVLEPQLSMLPQIESTGMMHMSGFFPSVPTQIRFELLYAPVQGQWKLFGLSVSLGSSAPVAPSDAPAPSAAEQPRGGTGLRPSGQKP</sequence>
<organism evidence="3 4">
    <name type="scientific">Methylocystis rosea</name>
    <dbReference type="NCBI Taxonomy" id="173366"/>
    <lineage>
        <taxon>Bacteria</taxon>
        <taxon>Pseudomonadati</taxon>
        <taxon>Pseudomonadota</taxon>
        <taxon>Alphaproteobacteria</taxon>
        <taxon>Hyphomicrobiales</taxon>
        <taxon>Methylocystaceae</taxon>
        <taxon>Methylocystis</taxon>
    </lineage>
</organism>
<dbReference type="RefSeq" id="WP_124738941.1">
    <property type="nucleotide sequence ID" value="NZ_CP034086.1"/>
</dbReference>
<keyword evidence="2" id="KW-0732">Signal</keyword>
<dbReference type="Proteomes" id="UP000273982">
    <property type="component" value="Chromosome"/>
</dbReference>
<feature type="compositionally biased region" description="Low complexity" evidence="1">
    <location>
        <begin position="165"/>
        <end position="180"/>
    </location>
</feature>
<feature type="region of interest" description="Disordered" evidence="1">
    <location>
        <begin position="165"/>
        <end position="196"/>
    </location>
</feature>
<feature type="signal peptide" evidence="2">
    <location>
        <begin position="1"/>
        <end position="25"/>
    </location>
</feature>
<name>A0A3G8M5F6_9HYPH</name>
<dbReference type="KEGG" id="mros:EHO51_11035"/>
<feature type="region of interest" description="Disordered" evidence="1">
    <location>
        <begin position="23"/>
        <end position="44"/>
    </location>
</feature>
<dbReference type="AlphaFoldDB" id="A0A3G8M5F6"/>
<dbReference type="EMBL" id="CP034086">
    <property type="protein sequence ID" value="AZG77229.1"/>
    <property type="molecule type" value="Genomic_DNA"/>
</dbReference>
<evidence type="ECO:0000313" key="3">
    <source>
        <dbReference type="EMBL" id="AZG77229.1"/>
    </source>
</evidence>
<evidence type="ECO:0000313" key="4">
    <source>
        <dbReference type="Proteomes" id="UP000273982"/>
    </source>
</evidence>
<accession>A0A3G8M5F6</accession>
<evidence type="ECO:0000256" key="1">
    <source>
        <dbReference type="SAM" id="MobiDB-lite"/>
    </source>
</evidence>
<proteinExistence type="predicted"/>
<feature type="chain" id="PRO_5018310718" description="DUF4864 domain-containing protein" evidence="2">
    <location>
        <begin position="26"/>
        <end position="196"/>
    </location>
</feature>
<evidence type="ECO:0000256" key="2">
    <source>
        <dbReference type="SAM" id="SignalP"/>
    </source>
</evidence>
<reference evidence="3 4" key="1">
    <citation type="submission" date="2018-11" db="EMBL/GenBank/DDBJ databases">
        <title>Genome squencing of methanotrophic bacteria isolated from alkaline groundwater in Korea.</title>
        <authorList>
            <person name="Nguyen L.N."/>
        </authorList>
    </citation>
    <scope>NUCLEOTIDE SEQUENCE [LARGE SCALE GENOMIC DNA]</scope>
    <source>
        <strain evidence="3 4">GW6</strain>
    </source>
</reference>
<gene>
    <name evidence="3" type="ORF">EHO51_11035</name>
</gene>
<protein>
    <recommendedName>
        <fullName evidence="5">DUF4864 domain-containing protein</fullName>
    </recommendedName>
</protein>